<feature type="compositionally biased region" description="Basic residues" evidence="1">
    <location>
        <begin position="194"/>
        <end position="209"/>
    </location>
</feature>
<feature type="compositionally biased region" description="Low complexity" evidence="1">
    <location>
        <begin position="84"/>
        <end position="94"/>
    </location>
</feature>
<feature type="compositionally biased region" description="Basic and acidic residues" evidence="1">
    <location>
        <begin position="277"/>
        <end position="291"/>
    </location>
</feature>
<feature type="region of interest" description="Disordered" evidence="1">
    <location>
        <begin position="188"/>
        <end position="300"/>
    </location>
</feature>
<evidence type="ECO:0000313" key="2">
    <source>
        <dbReference type="EMBL" id="JAG47866.1"/>
    </source>
</evidence>
<accession>A0A0K8S3K3</accession>
<feature type="region of interest" description="Disordered" evidence="1">
    <location>
        <begin position="321"/>
        <end position="354"/>
    </location>
</feature>
<organism evidence="2">
    <name type="scientific">Lygus hesperus</name>
    <name type="common">Western plant bug</name>
    <dbReference type="NCBI Taxonomy" id="30085"/>
    <lineage>
        <taxon>Eukaryota</taxon>
        <taxon>Metazoa</taxon>
        <taxon>Ecdysozoa</taxon>
        <taxon>Arthropoda</taxon>
        <taxon>Hexapoda</taxon>
        <taxon>Insecta</taxon>
        <taxon>Pterygota</taxon>
        <taxon>Neoptera</taxon>
        <taxon>Paraneoptera</taxon>
        <taxon>Hemiptera</taxon>
        <taxon>Heteroptera</taxon>
        <taxon>Panheteroptera</taxon>
        <taxon>Cimicomorpha</taxon>
        <taxon>Miridae</taxon>
        <taxon>Mirini</taxon>
        <taxon>Lygus</taxon>
    </lineage>
</organism>
<dbReference type="EMBL" id="GBRD01017961">
    <property type="protein sequence ID" value="JAG47866.1"/>
    <property type="molecule type" value="Transcribed_RNA"/>
</dbReference>
<evidence type="ECO:0000256" key="1">
    <source>
        <dbReference type="SAM" id="MobiDB-lite"/>
    </source>
</evidence>
<name>A0A0K8S3K3_LYGHE</name>
<dbReference type="AlphaFoldDB" id="A0A0K8S3K3"/>
<feature type="compositionally biased region" description="Basic and acidic residues" evidence="1">
    <location>
        <begin position="241"/>
        <end position="264"/>
    </location>
</feature>
<feature type="non-terminal residue" evidence="2">
    <location>
        <position position="1"/>
    </location>
</feature>
<reference evidence="2" key="1">
    <citation type="submission" date="2014-09" db="EMBL/GenBank/DDBJ databases">
        <authorList>
            <person name="Magalhaes I.L.F."/>
            <person name="Oliveira U."/>
            <person name="Santos F.R."/>
            <person name="Vidigal T.H.D.A."/>
            <person name="Brescovit A.D."/>
            <person name="Santos A.J."/>
        </authorList>
    </citation>
    <scope>NUCLEOTIDE SEQUENCE</scope>
</reference>
<feature type="region of interest" description="Disordered" evidence="1">
    <location>
        <begin position="25"/>
        <end position="141"/>
    </location>
</feature>
<feature type="compositionally biased region" description="Basic and acidic residues" evidence="1">
    <location>
        <begin position="223"/>
        <end position="233"/>
    </location>
</feature>
<protein>
    <submittedName>
        <fullName evidence="2">Uncharacterized protein</fullName>
    </submittedName>
</protein>
<sequence length="354" mass="39672">LSFYKSVLNLNDDVFKMNKDNETVAETDEEVLPASVTETAPPEDLTRTAVGDGTTTGTRPEIEIEPEIGAARPDEEAPHPPQSPTSTEATTSESEISEEEDSVKDSESGDIRPRCWESPEPPEPKKPNAEEDEEEEPKFTVAQLVSAYNKHQEVITKSSLEVTMRTQRFENKTGEVFPTGPNALRLFIPDIKIRKSKPKQKKRMPRKKTGLPSTPLDLSEDLDNLKIEDEPRGADMPATTVEERLQPKTEGDEDVQDKISESLSDRLGVTAPPPKYMRAETSPEPKQDKQQKPPYYMSSYEMKTTPMSSVAKTVELFNNFRPDRKSFSAPRSPPNTPAPEKTRRKSSPPTMKPF</sequence>
<feature type="compositionally biased region" description="Basic and acidic residues" evidence="1">
    <location>
        <begin position="103"/>
        <end position="129"/>
    </location>
</feature>
<proteinExistence type="predicted"/>